<protein>
    <submittedName>
        <fullName evidence="2">Uncharacterized protein</fullName>
    </submittedName>
</protein>
<dbReference type="RefSeq" id="WP_242152158.1">
    <property type="nucleotide sequence ID" value="NZ_CP093379.1"/>
</dbReference>
<proteinExistence type="predicted"/>
<accession>A0ABY3X8X5</accession>
<keyword evidence="3" id="KW-1185">Reference proteome</keyword>
<keyword evidence="1" id="KW-0812">Transmembrane</keyword>
<evidence type="ECO:0000313" key="3">
    <source>
        <dbReference type="Proteomes" id="UP000829542"/>
    </source>
</evidence>
<sequence length="185" mass="20989">MGTAGAGAGFIFFLFFALLGGIIFLALGIYRRHYLRQKTDPSSLRILLLNSTMTIAITPILLLLTGILVHSIGRFFIEKSQLETDKQRYRSLSSALPFGEIIIPKDSWINSTGTVEYPFENFKDIRQGLYKARLSTPIEIANFPTAAFEVTYRGVLLELAQTYAYKLKAIEHTCKKGWLIDLRYR</sequence>
<keyword evidence="1" id="KW-1133">Transmembrane helix</keyword>
<gene>
    <name evidence="2" type="ORF">MMG00_04795</name>
</gene>
<reference evidence="2 3" key="1">
    <citation type="submission" date="2022-03" db="EMBL/GenBank/DDBJ databases">
        <title>Ignatzschineria rhizosphaerae HR5S32.</title>
        <authorList>
            <person name="Sun J.Q."/>
            <person name="Feng J.Y."/>
        </authorList>
    </citation>
    <scope>NUCLEOTIDE SEQUENCE [LARGE SCALE GENOMIC DNA]</scope>
    <source>
        <strain evidence="2 3">HR5S32</strain>
    </source>
</reference>
<organism evidence="2 3">
    <name type="scientific">Ignatzschineria rhizosphaerae</name>
    <dbReference type="NCBI Taxonomy" id="2923279"/>
    <lineage>
        <taxon>Bacteria</taxon>
        <taxon>Pseudomonadati</taxon>
        <taxon>Pseudomonadota</taxon>
        <taxon>Gammaproteobacteria</taxon>
        <taxon>Cardiobacteriales</taxon>
        <taxon>Ignatzschineriaceae</taxon>
        <taxon>Ignatzschineria</taxon>
    </lineage>
</organism>
<dbReference type="Proteomes" id="UP000829542">
    <property type="component" value="Chromosome"/>
</dbReference>
<evidence type="ECO:0000256" key="1">
    <source>
        <dbReference type="SAM" id="Phobius"/>
    </source>
</evidence>
<evidence type="ECO:0000313" key="2">
    <source>
        <dbReference type="EMBL" id="UNM97171.1"/>
    </source>
</evidence>
<feature type="transmembrane region" description="Helical" evidence="1">
    <location>
        <begin position="47"/>
        <end position="69"/>
    </location>
</feature>
<feature type="transmembrane region" description="Helical" evidence="1">
    <location>
        <begin position="6"/>
        <end position="27"/>
    </location>
</feature>
<name>A0ABY3X8X5_9GAMM</name>
<dbReference type="EMBL" id="CP093379">
    <property type="protein sequence ID" value="UNM97171.1"/>
    <property type="molecule type" value="Genomic_DNA"/>
</dbReference>
<keyword evidence="1" id="KW-0472">Membrane</keyword>